<keyword evidence="3" id="KW-1185">Reference proteome</keyword>
<gene>
    <name evidence="2" type="ORF">ACFP3R_21390</name>
</gene>
<dbReference type="PANTHER" id="PTHR35801">
    <property type="entry name" value="PHOSPHOSERINE PHOSPHATASE RSBX"/>
    <property type="match status" value="1"/>
</dbReference>
<protein>
    <submittedName>
        <fullName evidence="2">ATP-binding protein</fullName>
    </submittedName>
</protein>
<dbReference type="Proteomes" id="UP001596220">
    <property type="component" value="Unassembled WGS sequence"/>
</dbReference>
<dbReference type="InterPro" id="IPR036457">
    <property type="entry name" value="PPM-type-like_dom_sf"/>
</dbReference>
<dbReference type="Pfam" id="PF07228">
    <property type="entry name" value="SpoIIE"/>
    <property type="match status" value="1"/>
</dbReference>
<dbReference type="InterPro" id="IPR001932">
    <property type="entry name" value="PPM-type_phosphatase-like_dom"/>
</dbReference>
<sequence length="337" mass="34887">MSTCLPVTEDVAWLNVDEPAEVGRVRRAATNLAERLAFPATRVAEIGLAVTEIGTNLHKHAGGGQVVVRSVRSTEHAAVEVLALDRGPGIADVGLAMTDGQSTTGTLGLGLGAVSRSADRFALSSDLGRGTVLVARFHPRHVPPFDDDGTTAGLTRAIGGEEQCGDAYAVRRSANRVTLMMCDGSGHGPLAASASREAVRMFCALPPGPPEAAVARLHEALRGTRGGAVAVADLDREAGVVRFAGLGNIAAAVVTRERKHGMVSVPGVAGYQARTVRAFDYALPPGAAVVLHSDGLTERWTPDDDLVTRPPLVVAAALMRDAGVRRDDAGVLVAVAP</sequence>
<dbReference type="GO" id="GO:0005524">
    <property type="term" value="F:ATP binding"/>
    <property type="evidence" value="ECO:0007669"/>
    <property type="project" value="UniProtKB-KW"/>
</dbReference>
<dbReference type="RefSeq" id="WP_380638132.1">
    <property type="nucleotide sequence ID" value="NZ_JBHSQO010000022.1"/>
</dbReference>
<name>A0ABW1P8U1_9PSEU</name>
<keyword evidence="2" id="KW-0067">ATP-binding</keyword>
<comment type="caution">
    <text evidence="2">The sequence shown here is derived from an EMBL/GenBank/DDBJ whole genome shotgun (WGS) entry which is preliminary data.</text>
</comment>
<evidence type="ECO:0000313" key="2">
    <source>
        <dbReference type="EMBL" id="MFC6091831.1"/>
    </source>
</evidence>
<dbReference type="Gene3D" id="3.60.40.10">
    <property type="entry name" value="PPM-type phosphatase domain"/>
    <property type="match status" value="1"/>
</dbReference>
<dbReference type="PANTHER" id="PTHR35801:SF1">
    <property type="entry name" value="PHOSPHOSERINE PHOSPHATASE RSBX"/>
    <property type="match status" value="1"/>
</dbReference>
<evidence type="ECO:0000259" key="1">
    <source>
        <dbReference type="SMART" id="SM00331"/>
    </source>
</evidence>
<dbReference type="InterPro" id="IPR003594">
    <property type="entry name" value="HATPase_dom"/>
</dbReference>
<accession>A0ABW1P8U1</accession>
<dbReference type="Pfam" id="PF13581">
    <property type="entry name" value="HATPase_c_2"/>
    <property type="match status" value="1"/>
</dbReference>
<dbReference type="InterPro" id="IPR036890">
    <property type="entry name" value="HATPase_C_sf"/>
</dbReference>
<organism evidence="2 3">
    <name type="scientific">Saccharothrix lopnurensis</name>
    <dbReference type="NCBI Taxonomy" id="1670621"/>
    <lineage>
        <taxon>Bacteria</taxon>
        <taxon>Bacillati</taxon>
        <taxon>Actinomycetota</taxon>
        <taxon>Actinomycetes</taxon>
        <taxon>Pseudonocardiales</taxon>
        <taxon>Pseudonocardiaceae</taxon>
        <taxon>Saccharothrix</taxon>
    </lineage>
</organism>
<dbReference type="InterPro" id="IPR039248">
    <property type="entry name" value="Ptase_RsbX"/>
</dbReference>
<dbReference type="Gene3D" id="3.30.565.10">
    <property type="entry name" value="Histidine kinase-like ATPase, C-terminal domain"/>
    <property type="match status" value="1"/>
</dbReference>
<dbReference type="EMBL" id="JBHSQO010000022">
    <property type="protein sequence ID" value="MFC6091831.1"/>
    <property type="molecule type" value="Genomic_DNA"/>
</dbReference>
<dbReference type="SUPFAM" id="SSF81606">
    <property type="entry name" value="PP2C-like"/>
    <property type="match status" value="1"/>
</dbReference>
<evidence type="ECO:0000313" key="3">
    <source>
        <dbReference type="Proteomes" id="UP001596220"/>
    </source>
</evidence>
<proteinExistence type="predicted"/>
<feature type="domain" description="PPM-type phosphatase" evidence="1">
    <location>
        <begin position="146"/>
        <end position="335"/>
    </location>
</feature>
<dbReference type="CDD" id="cd16934">
    <property type="entry name" value="HATPase_RsbT-like"/>
    <property type="match status" value="1"/>
</dbReference>
<dbReference type="SUPFAM" id="SSF55874">
    <property type="entry name" value="ATPase domain of HSP90 chaperone/DNA topoisomerase II/histidine kinase"/>
    <property type="match status" value="1"/>
</dbReference>
<keyword evidence="2" id="KW-0547">Nucleotide-binding</keyword>
<dbReference type="SMART" id="SM00331">
    <property type="entry name" value="PP2C_SIG"/>
    <property type="match status" value="1"/>
</dbReference>
<reference evidence="3" key="1">
    <citation type="journal article" date="2019" name="Int. J. Syst. Evol. Microbiol.">
        <title>The Global Catalogue of Microorganisms (GCM) 10K type strain sequencing project: providing services to taxonomists for standard genome sequencing and annotation.</title>
        <authorList>
            <consortium name="The Broad Institute Genomics Platform"/>
            <consortium name="The Broad Institute Genome Sequencing Center for Infectious Disease"/>
            <person name="Wu L."/>
            <person name="Ma J."/>
        </authorList>
    </citation>
    <scope>NUCLEOTIDE SEQUENCE [LARGE SCALE GENOMIC DNA]</scope>
    <source>
        <strain evidence="3">CGMCC 4.7246</strain>
    </source>
</reference>